<dbReference type="Gene3D" id="3.30.1380.10">
    <property type="match status" value="1"/>
</dbReference>
<keyword evidence="4" id="KW-1185">Reference proteome</keyword>
<name>A0ABX0F8X8_9BACL</name>
<dbReference type="InterPro" id="IPR003709">
    <property type="entry name" value="VanY-like_core_dom"/>
</dbReference>
<feature type="compositionally biased region" description="Polar residues" evidence="1">
    <location>
        <begin position="125"/>
        <end position="139"/>
    </location>
</feature>
<accession>A0ABX0F8X8</accession>
<dbReference type="PANTHER" id="PTHR34385">
    <property type="entry name" value="D-ALANYL-D-ALANINE CARBOXYPEPTIDASE"/>
    <property type="match status" value="1"/>
</dbReference>
<dbReference type="InterPro" id="IPR009045">
    <property type="entry name" value="Zn_M74/Hedgehog-like"/>
</dbReference>
<feature type="domain" description="D-alanyl-D-alanine carboxypeptidase-like core" evidence="2">
    <location>
        <begin position="191"/>
        <end position="320"/>
    </location>
</feature>
<sequence length="346" mass="37572">MSRRLRKPPCRVPAIFRCCRTPPLRKRRCRNFGVRCASGWAEACEKIGQNAKKTRSAAQAERSRAGQQGGICVNIYTASRWGTIVLGTALAAGLLSACSAAGAKNEPDREAQQSVKGGTEDGAGKSQSPFAGDSLQSTVEQKDGRNVVTNPTSIHVVVNKNRHLPDGYEPSDLVVPNVPFSFGDPENQEKSRMRKEAAGALEQLFAGAKKDGIELYAVSGYRSYARQKDIYDYNVSTRGEEETAKVSAAPGTSEHQTGLAMDVSSPSVGNALEQSFGDTEEGRWLADRGQEYGFIVHYLKGKEEQTGYSYEPWHIRYVGKELAEAVHASGLSLEEYLEESSLAGGQ</sequence>
<feature type="region of interest" description="Disordered" evidence="1">
    <location>
        <begin position="105"/>
        <end position="148"/>
    </location>
</feature>
<dbReference type="InterPro" id="IPR058193">
    <property type="entry name" value="VanY/YodJ_core_dom"/>
</dbReference>
<proteinExistence type="predicted"/>
<gene>
    <name evidence="3" type="ORF">GYN08_19180</name>
</gene>
<dbReference type="PANTHER" id="PTHR34385:SF1">
    <property type="entry name" value="PEPTIDOGLYCAN L-ALANYL-D-GLUTAMATE ENDOPEPTIDASE CWLK"/>
    <property type="match status" value="1"/>
</dbReference>
<evidence type="ECO:0000313" key="3">
    <source>
        <dbReference type="EMBL" id="NGZ77416.1"/>
    </source>
</evidence>
<dbReference type="SUPFAM" id="SSF55166">
    <property type="entry name" value="Hedgehog/DD-peptidase"/>
    <property type="match status" value="1"/>
</dbReference>
<organism evidence="3 4">
    <name type="scientific">Saccharibacillus alkalitolerans</name>
    <dbReference type="NCBI Taxonomy" id="2705290"/>
    <lineage>
        <taxon>Bacteria</taxon>
        <taxon>Bacillati</taxon>
        <taxon>Bacillota</taxon>
        <taxon>Bacilli</taxon>
        <taxon>Bacillales</taxon>
        <taxon>Paenibacillaceae</taxon>
        <taxon>Saccharibacillus</taxon>
    </lineage>
</organism>
<comment type="caution">
    <text evidence="3">The sequence shown here is derived from an EMBL/GenBank/DDBJ whole genome shotgun (WGS) entry which is preliminary data.</text>
</comment>
<reference evidence="3 4" key="1">
    <citation type="submission" date="2020-01" db="EMBL/GenBank/DDBJ databases">
        <title>Polyphasic characterisation and genomic insights into a novel alkali tolerant bacterium VR-M41.</title>
        <authorList>
            <person name="Vemuluri V.R."/>
        </authorList>
    </citation>
    <scope>NUCLEOTIDE SEQUENCE [LARGE SCALE GENOMIC DNA]</scope>
    <source>
        <strain evidence="3 4">VR-M41</strain>
    </source>
</reference>
<dbReference type="EMBL" id="JAAFGS010000008">
    <property type="protein sequence ID" value="NGZ77416.1"/>
    <property type="molecule type" value="Genomic_DNA"/>
</dbReference>
<evidence type="ECO:0000256" key="1">
    <source>
        <dbReference type="SAM" id="MobiDB-lite"/>
    </source>
</evidence>
<dbReference type="InterPro" id="IPR052179">
    <property type="entry name" value="DD-CPase-like"/>
</dbReference>
<protein>
    <submittedName>
        <fullName evidence="3">M15 family metallopeptidase</fullName>
    </submittedName>
</protein>
<dbReference type="Pfam" id="PF02557">
    <property type="entry name" value="VanY"/>
    <property type="match status" value="1"/>
</dbReference>
<evidence type="ECO:0000313" key="4">
    <source>
        <dbReference type="Proteomes" id="UP000800303"/>
    </source>
</evidence>
<evidence type="ECO:0000259" key="2">
    <source>
        <dbReference type="Pfam" id="PF02557"/>
    </source>
</evidence>
<dbReference type="CDD" id="cd14852">
    <property type="entry name" value="LD-carboxypeptidase"/>
    <property type="match status" value="1"/>
</dbReference>
<dbReference type="Proteomes" id="UP000800303">
    <property type="component" value="Unassembled WGS sequence"/>
</dbReference>